<sequence length="292" mass="30869">MSHEQTTGHLAPDAVPASPASSPARPAPSHGGLGAINAERFDVAAAVGGWRGALESVLPTLVFILVLALRPTALVPALLASLALSAVGLVARLAQRQSLNQVLSGAVLAAVSALWAWRSGEAANFYATGLLINAGWLGACLLSLLAGFPLVGVLMELWNQAATEGADKPLPQEPGTPEPQVQAPSAQEAEAQEPGPQTAGPSPQPPQEEPSRSWFRWRQEPQLRGQRRRYYLGTMILAAMFALRLVVEVPLYLAGEPALGALGVARLALGVPLFVVTLWLVWTVVRPEPERH</sequence>
<keyword evidence="2" id="KW-0472">Membrane</keyword>
<gene>
    <name evidence="3" type="ORF">JG540_05835</name>
</gene>
<evidence type="ECO:0000313" key="4">
    <source>
        <dbReference type="Proteomes" id="UP000595895"/>
    </source>
</evidence>
<proteinExistence type="predicted"/>
<evidence type="ECO:0000256" key="2">
    <source>
        <dbReference type="SAM" id="Phobius"/>
    </source>
</evidence>
<dbReference type="RefSeq" id="WP_200274721.1">
    <property type="nucleotide sequence ID" value="NZ_CP066802.1"/>
</dbReference>
<feature type="transmembrane region" description="Helical" evidence="2">
    <location>
        <begin position="230"/>
        <end position="247"/>
    </location>
</feature>
<keyword evidence="4" id="KW-1185">Reference proteome</keyword>
<keyword evidence="2" id="KW-1133">Transmembrane helix</keyword>
<dbReference type="KEGG" id="awe:JG540_05835"/>
<dbReference type="Pfam" id="PF11361">
    <property type="entry name" value="DUF3159"/>
    <property type="match status" value="2"/>
</dbReference>
<feature type="region of interest" description="Disordered" evidence="1">
    <location>
        <begin position="165"/>
        <end position="217"/>
    </location>
</feature>
<evidence type="ECO:0000313" key="3">
    <source>
        <dbReference type="EMBL" id="QQM66631.1"/>
    </source>
</evidence>
<dbReference type="Proteomes" id="UP000595895">
    <property type="component" value="Chromosome"/>
</dbReference>
<protein>
    <submittedName>
        <fullName evidence="3">DUF3159 domain-containing protein</fullName>
    </submittedName>
</protein>
<feature type="transmembrane region" description="Helical" evidence="2">
    <location>
        <begin position="102"/>
        <end position="118"/>
    </location>
</feature>
<feature type="compositionally biased region" description="Low complexity" evidence="1">
    <location>
        <begin position="11"/>
        <end position="29"/>
    </location>
</feature>
<feature type="transmembrane region" description="Helical" evidence="2">
    <location>
        <begin position="267"/>
        <end position="285"/>
    </location>
</feature>
<dbReference type="AlphaFoldDB" id="A0A7T7S183"/>
<feature type="transmembrane region" description="Helical" evidence="2">
    <location>
        <begin position="61"/>
        <end position="90"/>
    </location>
</feature>
<organism evidence="3 4">
    <name type="scientific">Actinomyces weissii</name>
    <dbReference type="NCBI Taxonomy" id="675090"/>
    <lineage>
        <taxon>Bacteria</taxon>
        <taxon>Bacillati</taxon>
        <taxon>Actinomycetota</taxon>
        <taxon>Actinomycetes</taxon>
        <taxon>Actinomycetales</taxon>
        <taxon>Actinomycetaceae</taxon>
        <taxon>Actinomyces</taxon>
    </lineage>
</organism>
<name>A0A7T7S183_9ACTO</name>
<accession>A0A7T7S183</accession>
<feature type="transmembrane region" description="Helical" evidence="2">
    <location>
        <begin position="130"/>
        <end position="154"/>
    </location>
</feature>
<feature type="compositionally biased region" description="Low complexity" evidence="1">
    <location>
        <begin position="178"/>
        <end position="201"/>
    </location>
</feature>
<evidence type="ECO:0000256" key="1">
    <source>
        <dbReference type="SAM" id="MobiDB-lite"/>
    </source>
</evidence>
<keyword evidence="2" id="KW-0812">Transmembrane</keyword>
<dbReference type="InterPro" id="IPR016566">
    <property type="entry name" value="UCP010219"/>
</dbReference>
<dbReference type="EMBL" id="CP066802">
    <property type="protein sequence ID" value="QQM66631.1"/>
    <property type="molecule type" value="Genomic_DNA"/>
</dbReference>
<reference evidence="3 4" key="1">
    <citation type="submission" date="2020-12" db="EMBL/GenBank/DDBJ databases">
        <authorList>
            <person name="Zhou J."/>
        </authorList>
    </citation>
    <scope>NUCLEOTIDE SEQUENCE [LARGE SCALE GENOMIC DNA]</scope>
    <source>
        <strain evidence="3 4">CCUG 61299</strain>
    </source>
</reference>
<feature type="region of interest" description="Disordered" evidence="1">
    <location>
        <begin position="1"/>
        <end position="29"/>
    </location>
</feature>